<gene>
    <name evidence="1" type="ORF">VNE69_12124</name>
</gene>
<dbReference type="GeneID" id="90542986"/>
<proteinExistence type="predicted"/>
<dbReference type="RefSeq" id="XP_065331284.1">
    <property type="nucleotide sequence ID" value="XM_065475212.1"/>
</dbReference>
<dbReference type="EMBL" id="CP142737">
    <property type="protein sequence ID" value="WUR05139.1"/>
    <property type="molecule type" value="Genomic_DNA"/>
</dbReference>
<dbReference type="Proteomes" id="UP001334084">
    <property type="component" value="Chromosome 12"/>
</dbReference>
<keyword evidence="2" id="KW-1185">Reference proteome</keyword>
<organism evidence="1 2">
    <name type="scientific">Vairimorpha necatrix</name>
    <dbReference type="NCBI Taxonomy" id="6039"/>
    <lineage>
        <taxon>Eukaryota</taxon>
        <taxon>Fungi</taxon>
        <taxon>Fungi incertae sedis</taxon>
        <taxon>Microsporidia</taxon>
        <taxon>Nosematidae</taxon>
        <taxon>Vairimorpha</taxon>
    </lineage>
</organism>
<name>A0AAX4JGN3_9MICR</name>
<evidence type="ECO:0000313" key="1">
    <source>
        <dbReference type="EMBL" id="WUR05139.1"/>
    </source>
</evidence>
<accession>A0AAX4JGN3</accession>
<dbReference type="AlphaFoldDB" id="A0AAX4JGN3"/>
<reference evidence="1" key="1">
    <citation type="journal article" date="2024" name="BMC Genomics">
        <title>Functional annotation of a divergent genome using sequence and structure-based similarity.</title>
        <authorList>
            <person name="Svedberg D."/>
            <person name="Winiger R.R."/>
            <person name="Berg A."/>
            <person name="Sharma H."/>
            <person name="Tellgren-Roth C."/>
            <person name="Debrunner-Vossbrinck B.A."/>
            <person name="Vossbrinck C.R."/>
            <person name="Barandun J."/>
        </authorList>
    </citation>
    <scope>NUCLEOTIDE SEQUENCE</scope>
    <source>
        <strain evidence="1">Illinois isolate</strain>
    </source>
</reference>
<protein>
    <submittedName>
        <fullName evidence="1">Uncharacterized protein</fullName>
    </submittedName>
</protein>
<evidence type="ECO:0000313" key="2">
    <source>
        <dbReference type="Proteomes" id="UP001334084"/>
    </source>
</evidence>
<dbReference type="KEGG" id="vnx:VNE69_12124"/>
<sequence length="217" mass="26013">MLILSDEEIFILILEDDSTILSINNIISIISDFYYLSNRYRDGFSFFKRNPDISHLDDYLSYMIYFNEYNINVPKYKDLIINIIKYKLMGHEYISSTIIKSTKVCSCLFPGCSRYCKYKYLLNTYSSKTYFMELIYNIFLKGSYDYNLLIESILVYERIDIINLILERYEDKELEIIKKKIIESREKDKLEIIRSLVKSKCIDVRYLSEISEYHAID</sequence>